<dbReference type="Pfam" id="PF12833">
    <property type="entry name" value="HTH_18"/>
    <property type="match status" value="1"/>
</dbReference>
<sequence>MGGYREYRPPTGSEPVVACVWNSDALLAGTQRVIPDGCVDLVWLGRRLLVVGADTEPMLWPTVGETAEGLRLRPGTAGRVLGVPADEVRDRQLPLSDLWPAVADWPDRPETADPAARLRLLTEAVLHRKAEPDPLIGAAVRRLVVPRAQVAAVAADLGISERHLNRRVTAAVGYGPKFLARVARLRRLVAADGESLAERAYAAGYAGQAHMTDEVRHLTGLTPVRFLEDATLTAA</sequence>
<dbReference type="Proteomes" id="UP000570678">
    <property type="component" value="Unassembled WGS sequence"/>
</dbReference>
<dbReference type="Gene3D" id="1.10.10.60">
    <property type="entry name" value="Homeodomain-like"/>
    <property type="match status" value="1"/>
</dbReference>
<reference evidence="5 6" key="1">
    <citation type="submission" date="2020-04" db="EMBL/GenBank/DDBJ databases">
        <title>MicrobeNet Type strains.</title>
        <authorList>
            <person name="Nicholson A.C."/>
        </authorList>
    </citation>
    <scope>NUCLEOTIDE SEQUENCE [LARGE SCALE GENOMIC DNA]</scope>
    <source>
        <strain evidence="5 6">JCM 3332</strain>
    </source>
</reference>
<feature type="domain" description="HTH araC/xylS-type" evidence="4">
    <location>
        <begin position="133"/>
        <end position="229"/>
    </location>
</feature>
<gene>
    <name evidence="5" type="ORF">HGA15_20560</name>
</gene>
<dbReference type="EMBL" id="JAAXOT010000010">
    <property type="protein sequence ID" value="NKY58488.1"/>
    <property type="molecule type" value="Genomic_DNA"/>
</dbReference>
<protein>
    <submittedName>
        <fullName evidence="5">AraC family transcriptional regulator</fullName>
    </submittedName>
</protein>
<dbReference type="InterPro" id="IPR046532">
    <property type="entry name" value="DUF6597"/>
</dbReference>
<organism evidence="5 6">
    <name type="scientific">Nocardia flavorosea</name>
    <dbReference type="NCBI Taxonomy" id="53429"/>
    <lineage>
        <taxon>Bacteria</taxon>
        <taxon>Bacillati</taxon>
        <taxon>Actinomycetota</taxon>
        <taxon>Actinomycetes</taxon>
        <taxon>Mycobacteriales</taxon>
        <taxon>Nocardiaceae</taxon>
        <taxon>Nocardia</taxon>
    </lineage>
</organism>
<evidence type="ECO:0000313" key="6">
    <source>
        <dbReference type="Proteomes" id="UP000570678"/>
    </source>
</evidence>
<dbReference type="InterPro" id="IPR050204">
    <property type="entry name" value="AraC_XylS_family_regulators"/>
</dbReference>
<dbReference type="GO" id="GO:0043565">
    <property type="term" value="F:sequence-specific DNA binding"/>
    <property type="evidence" value="ECO:0007669"/>
    <property type="project" value="InterPro"/>
</dbReference>
<evidence type="ECO:0000259" key="4">
    <source>
        <dbReference type="PROSITE" id="PS01124"/>
    </source>
</evidence>
<keyword evidence="3" id="KW-0804">Transcription</keyword>
<dbReference type="InterPro" id="IPR018060">
    <property type="entry name" value="HTH_AraC"/>
</dbReference>
<evidence type="ECO:0000256" key="3">
    <source>
        <dbReference type="ARBA" id="ARBA00023163"/>
    </source>
</evidence>
<evidence type="ECO:0000256" key="2">
    <source>
        <dbReference type="ARBA" id="ARBA00023125"/>
    </source>
</evidence>
<dbReference type="RefSeq" id="WP_062979407.1">
    <property type="nucleotide sequence ID" value="NZ_JAAXOT010000010.1"/>
</dbReference>
<dbReference type="PANTHER" id="PTHR46796">
    <property type="entry name" value="HTH-TYPE TRANSCRIPTIONAL ACTIVATOR RHAS-RELATED"/>
    <property type="match status" value="1"/>
</dbReference>
<evidence type="ECO:0000256" key="1">
    <source>
        <dbReference type="ARBA" id="ARBA00023015"/>
    </source>
</evidence>
<keyword evidence="6" id="KW-1185">Reference proteome</keyword>
<dbReference type="GO" id="GO:0003700">
    <property type="term" value="F:DNA-binding transcription factor activity"/>
    <property type="evidence" value="ECO:0007669"/>
    <property type="project" value="InterPro"/>
</dbReference>
<dbReference type="SMART" id="SM00342">
    <property type="entry name" value="HTH_ARAC"/>
    <property type="match status" value="1"/>
</dbReference>
<keyword evidence="1" id="KW-0805">Transcription regulation</keyword>
<dbReference type="Pfam" id="PF20240">
    <property type="entry name" value="DUF6597"/>
    <property type="match status" value="1"/>
</dbReference>
<dbReference type="PANTHER" id="PTHR46796:SF15">
    <property type="entry name" value="BLL1074 PROTEIN"/>
    <property type="match status" value="1"/>
</dbReference>
<keyword evidence="2" id="KW-0238">DNA-binding</keyword>
<proteinExistence type="predicted"/>
<evidence type="ECO:0000313" key="5">
    <source>
        <dbReference type="EMBL" id="NKY58488.1"/>
    </source>
</evidence>
<accession>A0A846YMJ1</accession>
<comment type="caution">
    <text evidence="5">The sequence shown here is derived from an EMBL/GenBank/DDBJ whole genome shotgun (WGS) entry which is preliminary data.</text>
</comment>
<name>A0A846YMJ1_9NOCA</name>
<dbReference type="PROSITE" id="PS01124">
    <property type="entry name" value="HTH_ARAC_FAMILY_2"/>
    <property type="match status" value="1"/>
</dbReference>
<dbReference type="AlphaFoldDB" id="A0A846YMJ1"/>